<dbReference type="AlphaFoldDB" id="A0A137P757"/>
<evidence type="ECO:0000313" key="6">
    <source>
        <dbReference type="Proteomes" id="UP000070444"/>
    </source>
</evidence>
<name>A0A137P757_CONC2</name>
<dbReference type="FunFam" id="1.10.287.3980:FF:000001">
    <property type="entry name" value="Mitochondrial ribosomal protein L34"/>
    <property type="match status" value="1"/>
</dbReference>
<dbReference type="GO" id="GO:0003735">
    <property type="term" value="F:structural constituent of ribosome"/>
    <property type="evidence" value="ECO:0007669"/>
    <property type="project" value="InterPro"/>
</dbReference>
<dbReference type="Gene3D" id="1.10.287.3980">
    <property type="match status" value="1"/>
</dbReference>
<sequence>QLPSLLSQPQQVRFVTYGNEYQPSNIRRKRKHGFLARVRSATGRKVLKRRLHKGRKRLSH</sequence>
<accession>A0A137P757</accession>
<organism evidence="5 6">
    <name type="scientific">Conidiobolus coronatus (strain ATCC 28846 / CBS 209.66 / NRRL 28638)</name>
    <name type="common">Delacroixia coronata</name>
    <dbReference type="NCBI Taxonomy" id="796925"/>
    <lineage>
        <taxon>Eukaryota</taxon>
        <taxon>Fungi</taxon>
        <taxon>Fungi incertae sedis</taxon>
        <taxon>Zoopagomycota</taxon>
        <taxon>Entomophthoromycotina</taxon>
        <taxon>Entomophthoromycetes</taxon>
        <taxon>Entomophthorales</taxon>
        <taxon>Ancylistaceae</taxon>
        <taxon>Conidiobolus</taxon>
    </lineage>
</organism>
<dbReference type="NCBIfam" id="TIGR01030">
    <property type="entry name" value="rpmH_bact"/>
    <property type="match status" value="1"/>
</dbReference>
<dbReference type="GO" id="GO:0005762">
    <property type="term" value="C:mitochondrial large ribosomal subunit"/>
    <property type="evidence" value="ECO:0007669"/>
    <property type="project" value="TreeGrafter"/>
</dbReference>
<dbReference type="HAMAP" id="MF_00391">
    <property type="entry name" value="Ribosomal_bL34"/>
    <property type="match status" value="1"/>
</dbReference>
<protein>
    <recommendedName>
        <fullName evidence="4">Large ribosomal subunit protein bL34m</fullName>
    </recommendedName>
</protein>
<keyword evidence="2" id="KW-0689">Ribosomal protein</keyword>
<reference evidence="5 6" key="1">
    <citation type="journal article" date="2015" name="Genome Biol. Evol.">
        <title>Phylogenomic analyses indicate that early fungi evolved digesting cell walls of algal ancestors of land plants.</title>
        <authorList>
            <person name="Chang Y."/>
            <person name="Wang S."/>
            <person name="Sekimoto S."/>
            <person name="Aerts A.L."/>
            <person name="Choi C."/>
            <person name="Clum A."/>
            <person name="LaButti K.M."/>
            <person name="Lindquist E.A."/>
            <person name="Yee Ngan C."/>
            <person name="Ohm R.A."/>
            <person name="Salamov A.A."/>
            <person name="Grigoriev I.V."/>
            <person name="Spatafora J.W."/>
            <person name="Berbee M.L."/>
        </authorList>
    </citation>
    <scope>NUCLEOTIDE SEQUENCE [LARGE SCALE GENOMIC DNA]</scope>
    <source>
        <strain evidence="5 6">NRRL 28638</strain>
    </source>
</reference>
<proteinExistence type="inferred from homology"/>
<evidence type="ECO:0000256" key="2">
    <source>
        <dbReference type="ARBA" id="ARBA00022980"/>
    </source>
</evidence>
<evidence type="ECO:0000313" key="5">
    <source>
        <dbReference type="EMBL" id="KXN70799.1"/>
    </source>
</evidence>
<evidence type="ECO:0000256" key="3">
    <source>
        <dbReference type="ARBA" id="ARBA00023274"/>
    </source>
</evidence>
<comment type="similarity">
    <text evidence="1">Belongs to the bacterial ribosomal protein bL34 family.</text>
</comment>
<evidence type="ECO:0000256" key="4">
    <source>
        <dbReference type="ARBA" id="ARBA00035274"/>
    </source>
</evidence>
<dbReference type="EMBL" id="KQ964492">
    <property type="protein sequence ID" value="KXN70799.1"/>
    <property type="molecule type" value="Genomic_DNA"/>
</dbReference>
<keyword evidence="6" id="KW-1185">Reference proteome</keyword>
<dbReference type="InterPro" id="IPR000271">
    <property type="entry name" value="Ribosomal_bL34"/>
</dbReference>
<gene>
    <name evidence="5" type="ORF">CONCODRAFT_49308</name>
</gene>
<dbReference type="GO" id="GO:0006412">
    <property type="term" value="P:translation"/>
    <property type="evidence" value="ECO:0007669"/>
    <property type="project" value="InterPro"/>
</dbReference>
<evidence type="ECO:0000256" key="1">
    <source>
        <dbReference type="ARBA" id="ARBA00010111"/>
    </source>
</evidence>
<dbReference type="Proteomes" id="UP000070444">
    <property type="component" value="Unassembled WGS sequence"/>
</dbReference>
<dbReference type="STRING" id="796925.A0A137P757"/>
<dbReference type="PANTHER" id="PTHR14503:SF4">
    <property type="entry name" value="LARGE RIBOSOMAL SUBUNIT PROTEIN BL34M"/>
    <property type="match status" value="1"/>
</dbReference>
<dbReference type="OMA" id="WCKRIST"/>
<dbReference type="OrthoDB" id="431691at2759"/>
<dbReference type="Pfam" id="PF00468">
    <property type="entry name" value="Ribosomal_L34"/>
    <property type="match status" value="1"/>
</dbReference>
<keyword evidence="3" id="KW-0687">Ribonucleoprotein</keyword>
<dbReference type="PANTHER" id="PTHR14503">
    <property type="entry name" value="MITOCHONDRIAL RIBOSOMAL PROTEIN 34 FAMILY MEMBER"/>
    <property type="match status" value="1"/>
</dbReference>
<feature type="non-terminal residue" evidence="5">
    <location>
        <position position="1"/>
    </location>
</feature>